<dbReference type="EMBL" id="LR134441">
    <property type="protein sequence ID" value="VEH99904.1"/>
    <property type="molecule type" value="Genomic_DNA"/>
</dbReference>
<organism evidence="2 3">
    <name type="scientific">Kaistella antarctica</name>
    <dbReference type="NCBI Taxonomy" id="266748"/>
    <lineage>
        <taxon>Bacteria</taxon>
        <taxon>Pseudomonadati</taxon>
        <taxon>Bacteroidota</taxon>
        <taxon>Flavobacteriia</taxon>
        <taxon>Flavobacteriales</taxon>
        <taxon>Weeksellaceae</taxon>
        <taxon>Chryseobacterium group</taxon>
        <taxon>Kaistella</taxon>
    </lineage>
</organism>
<evidence type="ECO:0000313" key="2">
    <source>
        <dbReference type="EMBL" id="VEH99904.1"/>
    </source>
</evidence>
<evidence type="ECO:0000256" key="1">
    <source>
        <dbReference type="SAM" id="SignalP"/>
    </source>
</evidence>
<reference evidence="2 3" key="1">
    <citation type="submission" date="2018-12" db="EMBL/GenBank/DDBJ databases">
        <authorList>
            <consortium name="Pathogen Informatics"/>
        </authorList>
    </citation>
    <scope>NUCLEOTIDE SEQUENCE [LARGE SCALE GENOMIC DNA]</scope>
    <source>
        <strain evidence="2 3">NCTC13489</strain>
    </source>
</reference>
<evidence type="ECO:0008006" key="4">
    <source>
        <dbReference type="Google" id="ProtNLM"/>
    </source>
</evidence>
<protein>
    <recommendedName>
        <fullName evidence="4">Carboxypeptidase-like regulatory domain-containing protein</fullName>
    </recommendedName>
</protein>
<accession>A0A3S4WT30</accession>
<dbReference type="KEGG" id="cant:NCTC13489_01853"/>
<dbReference type="AlphaFoldDB" id="A0A3S4WT30"/>
<feature type="chain" id="PRO_5018703577" description="Carboxypeptidase-like regulatory domain-containing protein" evidence="1">
    <location>
        <begin position="20"/>
        <end position="265"/>
    </location>
</feature>
<dbReference type="Proteomes" id="UP000270036">
    <property type="component" value="Chromosome"/>
</dbReference>
<proteinExistence type="predicted"/>
<name>A0A3S4WT30_9FLAO</name>
<dbReference type="OrthoDB" id="1274238at2"/>
<dbReference type="RefSeq" id="WP_051803610.1">
    <property type="nucleotide sequence ID" value="NZ_FOIX01000001.1"/>
</dbReference>
<keyword evidence="1" id="KW-0732">Signal</keyword>
<feature type="signal peptide" evidence="1">
    <location>
        <begin position="1"/>
        <end position="19"/>
    </location>
</feature>
<evidence type="ECO:0000313" key="3">
    <source>
        <dbReference type="Proteomes" id="UP000270036"/>
    </source>
</evidence>
<sequence length="265" mass="29999">MKIKLLFFLFLTLSVKAFAQQYVIGKVSSEFDTALQSVVIYNTRTDEKVLSDKEGNFMIVAKQADELRFIKSGYDRRSSIISTQSFTQSLNIILTQSPYDIAEIELKFQATGDLIRDIKALDPSKRVVALNSTMKSYMMTPFTVVAPKLSTPSAFTAPDYSAGQVNILGITSAVFGIIKKSKNPPITTANYAETQEFYRQVKRNLDLSFYTSQGWGEEQIDRFLIYADQTQSLAKLYRKNFDVGAISWAMRLAYKEYIRTHKVGS</sequence>
<gene>
    <name evidence="2" type="ORF">NCTC13489_01853</name>
</gene>